<protein>
    <recommendedName>
        <fullName evidence="3">Inner spore coat protein</fullName>
    </recommendedName>
</protein>
<dbReference type="EMBL" id="OBQC01000008">
    <property type="protein sequence ID" value="SOC40629.1"/>
    <property type="molecule type" value="Genomic_DNA"/>
</dbReference>
<evidence type="ECO:0000313" key="2">
    <source>
        <dbReference type="Proteomes" id="UP000219252"/>
    </source>
</evidence>
<gene>
    <name evidence="1" type="ORF">SAMN05877842_10894</name>
</gene>
<dbReference type="OrthoDB" id="2615349at2"/>
<accession>A0A285UFL8</accession>
<sequence>MYYFYHYHRNPYPYPSYPTAQTHLTMNPQFLNHTAQRQDGYPPVDPDRLYQSANQSQQLMADANKLVQRFATSKDFCTQVMDAAQRNNRDEVQRLIKSSGVNSDVTMYFNPDGLRLEFKSANIECCQLLIVLRWR</sequence>
<keyword evidence="2" id="KW-1185">Reference proteome</keyword>
<dbReference type="AlphaFoldDB" id="A0A285UFL8"/>
<evidence type="ECO:0008006" key="3">
    <source>
        <dbReference type="Google" id="ProtNLM"/>
    </source>
</evidence>
<organism evidence="1 2">
    <name type="scientific">Ureibacillus acetophenoni</name>
    <dbReference type="NCBI Taxonomy" id="614649"/>
    <lineage>
        <taxon>Bacteria</taxon>
        <taxon>Bacillati</taxon>
        <taxon>Bacillota</taxon>
        <taxon>Bacilli</taxon>
        <taxon>Bacillales</taxon>
        <taxon>Caryophanaceae</taxon>
        <taxon>Ureibacillus</taxon>
    </lineage>
</organism>
<dbReference type="Pfam" id="PF26344">
    <property type="entry name" value="YuzC"/>
    <property type="match status" value="1"/>
</dbReference>
<dbReference type="InterPro" id="IPR058870">
    <property type="entry name" value="YuzC"/>
</dbReference>
<dbReference type="Proteomes" id="UP000219252">
    <property type="component" value="Unassembled WGS sequence"/>
</dbReference>
<name>A0A285UFL8_9BACL</name>
<reference evidence="2" key="1">
    <citation type="submission" date="2017-08" db="EMBL/GenBank/DDBJ databases">
        <authorList>
            <person name="Varghese N."/>
            <person name="Submissions S."/>
        </authorList>
    </citation>
    <scope>NUCLEOTIDE SEQUENCE [LARGE SCALE GENOMIC DNA]</scope>
    <source>
        <strain evidence="2">JC23</strain>
    </source>
</reference>
<proteinExistence type="predicted"/>
<dbReference type="RefSeq" id="WP_097149848.1">
    <property type="nucleotide sequence ID" value="NZ_OBQC01000008.1"/>
</dbReference>
<evidence type="ECO:0000313" key="1">
    <source>
        <dbReference type="EMBL" id="SOC40629.1"/>
    </source>
</evidence>